<evidence type="ECO:0000313" key="4">
    <source>
        <dbReference type="Proteomes" id="UP000679179"/>
    </source>
</evidence>
<evidence type="ECO:0000256" key="2">
    <source>
        <dbReference type="SAM" id="SignalP"/>
    </source>
</evidence>
<dbReference type="RefSeq" id="WP_212904373.1">
    <property type="nucleotide sequence ID" value="NZ_BOPZ01000020.1"/>
</dbReference>
<proteinExistence type="predicted"/>
<reference evidence="3" key="1">
    <citation type="submission" date="2021-03" db="EMBL/GenBank/DDBJ databases">
        <title>Taxonomic study of Clostridium polyendosporum from meadow-gley soil under rice.</title>
        <authorList>
            <person name="Kobayashi H."/>
            <person name="Tanizawa Y."/>
            <person name="Yagura M."/>
        </authorList>
    </citation>
    <scope>NUCLEOTIDE SEQUENCE</scope>
    <source>
        <strain evidence="3">JCM 30710</strain>
    </source>
</reference>
<evidence type="ECO:0000256" key="1">
    <source>
        <dbReference type="SAM" id="Coils"/>
    </source>
</evidence>
<comment type="caution">
    <text evidence="3">The sequence shown here is derived from an EMBL/GenBank/DDBJ whole genome shotgun (WGS) entry which is preliminary data.</text>
</comment>
<keyword evidence="4" id="KW-1185">Reference proteome</keyword>
<sequence>MRFKIALMSCFLYLFSLFICQESTFNNDDTIFNVITRDNVKILECGVKVQYFTHNNMFDELTKIKSILNISENNVVIKEQKENSLYIEMNKDGTRYVIKGSTEDDLKAIELEIIKNTKDNDIENLKRQLIKVQDNTSIKPQYYSYIKGRIVDDKKDNIEVLETKLITNGATEVKTIPINSGFTGVAKFKDNSKLNYAICRYDRETYLIIGTPIIFTTF</sequence>
<protein>
    <submittedName>
        <fullName evidence="3">Membrane protein</fullName>
    </submittedName>
</protein>
<accession>A0A919S055</accession>
<feature type="chain" id="PRO_5038461225" evidence="2">
    <location>
        <begin position="22"/>
        <end position="218"/>
    </location>
</feature>
<dbReference type="Proteomes" id="UP000679179">
    <property type="component" value="Unassembled WGS sequence"/>
</dbReference>
<name>A0A919S055_9CLOT</name>
<evidence type="ECO:0000313" key="3">
    <source>
        <dbReference type="EMBL" id="GIM29682.1"/>
    </source>
</evidence>
<organism evidence="3 4">
    <name type="scientific">Clostridium polyendosporum</name>
    <dbReference type="NCBI Taxonomy" id="69208"/>
    <lineage>
        <taxon>Bacteria</taxon>
        <taxon>Bacillati</taxon>
        <taxon>Bacillota</taxon>
        <taxon>Clostridia</taxon>
        <taxon>Eubacteriales</taxon>
        <taxon>Clostridiaceae</taxon>
        <taxon>Clostridium</taxon>
    </lineage>
</organism>
<feature type="signal peptide" evidence="2">
    <location>
        <begin position="1"/>
        <end position="21"/>
    </location>
</feature>
<feature type="coiled-coil region" evidence="1">
    <location>
        <begin position="108"/>
        <end position="135"/>
    </location>
</feature>
<keyword evidence="1" id="KW-0175">Coiled coil</keyword>
<gene>
    <name evidence="3" type="ORF">CPJCM30710_23480</name>
</gene>
<dbReference type="EMBL" id="BOPZ01000020">
    <property type="protein sequence ID" value="GIM29682.1"/>
    <property type="molecule type" value="Genomic_DNA"/>
</dbReference>
<dbReference type="AlphaFoldDB" id="A0A919S055"/>
<dbReference type="InterPro" id="IPR036209">
    <property type="entry name" value="YwmB-like_sf"/>
</dbReference>
<keyword evidence="2" id="KW-0732">Signal</keyword>
<dbReference type="SUPFAM" id="SSF143842">
    <property type="entry name" value="YwmB-like"/>
    <property type="match status" value="1"/>
</dbReference>